<comment type="caution">
    <text evidence="2">The sequence shown here is derived from an EMBL/GenBank/DDBJ whole genome shotgun (WGS) entry which is preliminary data.</text>
</comment>
<gene>
    <name evidence="2" type="ORF">RM717_00900</name>
</gene>
<dbReference type="Gene3D" id="1.20.120.450">
    <property type="entry name" value="dinb family like domain"/>
    <property type="match status" value="1"/>
</dbReference>
<sequence length="169" mass="18156">MNSAGMLAEAFGRVGEAVHAAAEGLPPDDLNARPDDGANSISWLVWHLTRVQDDHIADAAGTGQVWLTQGWADRFGLPFDQEATGFGHSAEEVAAVRVDSADLLLGYYDAVQEQTLAFVHGLDGRALDRIVDEAWSPPVTLGVRLISVVAEDLQHAGQAAYVRGVRERL</sequence>
<protein>
    <submittedName>
        <fullName evidence="2">DUF664 domain-containing protein</fullName>
    </submittedName>
</protein>
<dbReference type="InterPro" id="IPR034660">
    <property type="entry name" value="DinB/YfiT-like"/>
</dbReference>
<dbReference type="Proteomes" id="UP001180556">
    <property type="component" value="Unassembled WGS sequence"/>
</dbReference>
<evidence type="ECO:0000259" key="1">
    <source>
        <dbReference type="Pfam" id="PF12867"/>
    </source>
</evidence>
<dbReference type="RefSeq" id="WP_311595103.1">
    <property type="nucleotide sequence ID" value="NZ_JAVRFG010000001.1"/>
</dbReference>
<dbReference type="InterPro" id="IPR024775">
    <property type="entry name" value="DinB-like"/>
</dbReference>
<dbReference type="Pfam" id="PF12867">
    <property type="entry name" value="DinB_2"/>
    <property type="match status" value="1"/>
</dbReference>
<dbReference type="EMBL" id="JAVRFG010000001">
    <property type="protein sequence ID" value="MDT0489062.1"/>
    <property type="molecule type" value="Genomic_DNA"/>
</dbReference>
<evidence type="ECO:0000313" key="2">
    <source>
        <dbReference type="EMBL" id="MDT0489062.1"/>
    </source>
</evidence>
<proteinExistence type="predicted"/>
<keyword evidence="3" id="KW-1185">Reference proteome</keyword>
<accession>A0ABU2VU30</accession>
<dbReference type="NCBIfam" id="NF047843">
    <property type="entry name" value="MST_Rv0443"/>
    <property type="match status" value="1"/>
</dbReference>
<name>A0ABU2VU30_9ACTN</name>
<evidence type="ECO:0000313" key="3">
    <source>
        <dbReference type="Proteomes" id="UP001180556"/>
    </source>
</evidence>
<reference evidence="3" key="1">
    <citation type="submission" date="2023-07" db="EMBL/GenBank/DDBJ databases">
        <title>30 novel species of actinomycetes from the DSMZ collection.</title>
        <authorList>
            <person name="Nouioui I."/>
        </authorList>
    </citation>
    <scope>NUCLEOTIDE SEQUENCE [LARGE SCALE GENOMIC DNA]</scope>
    <source>
        <strain evidence="3">DSM 40932</strain>
    </source>
</reference>
<organism evidence="2 3">
    <name type="scientific">Streptomyces stephensoniae</name>
    <dbReference type="NCBI Taxonomy" id="3375367"/>
    <lineage>
        <taxon>Bacteria</taxon>
        <taxon>Bacillati</taxon>
        <taxon>Actinomycetota</taxon>
        <taxon>Actinomycetes</taxon>
        <taxon>Kitasatosporales</taxon>
        <taxon>Streptomycetaceae</taxon>
        <taxon>Streptomyces</taxon>
    </lineage>
</organism>
<feature type="domain" description="DinB-like" evidence="1">
    <location>
        <begin position="12"/>
        <end position="159"/>
    </location>
</feature>
<dbReference type="SUPFAM" id="SSF109854">
    <property type="entry name" value="DinB/YfiT-like putative metalloenzymes"/>
    <property type="match status" value="1"/>
</dbReference>